<evidence type="ECO:0000259" key="6">
    <source>
        <dbReference type="Pfam" id="PF01276"/>
    </source>
</evidence>
<comment type="caution">
    <text evidence="8">The sequence shown here is derived from an EMBL/GenBank/DDBJ whole genome shotgun (WGS) entry which is preliminary data.</text>
</comment>
<dbReference type="RefSeq" id="WP_144853194.1">
    <property type="nucleotide sequence ID" value="NZ_VNJI01000048.1"/>
</dbReference>
<evidence type="ECO:0000256" key="5">
    <source>
        <dbReference type="ARBA" id="ARBA00023239"/>
    </source>
</evidence>
<keyword evidence="8" id="KW-0032">Aminotransferase</keyword>
<dbReference type="Pfam" id="PF03711">
    <property type="entry name" value="OKR_DC_1_C"/>
    <property type="match status" value="1"/>
</dbReference>
<sequence>MTMKSRAPLFESLHSHHAAQVLSFHVPGHKSRAGQLGDADRYYHDILKIDMTEISGLDDLHHPEEVIREAQELAADCFGAEETYFLVGGSTSGNLALLTASCRRGELVLVQRDAHKSVLHGLMLAGARAVFITPRVCKRTGLKLGVALEDLKLAMARYPEAKGLFITNPSYYGVAADIGALANLLHDHGKWLLVDEAHGAHFGFHPALPGNAMAAGADAAVQSTHKMLTSMTMGAMLHVQGERINRAALKKALAMLQSSSPSYPIMASLDLSRKMMHEHGEASINAGLQAVHTFNDWIKSQSGWGIGQVVGGNGIMQDPFKLALYDRTGRLSGYALKEALERHGCFAELADPVFALLVFSLASTVQDAERLVQALAEIDLACEEPPPARPWTEFDITTFGDETISEPVAFDLDTVLAADQDEIEYVPLEQCEGRIAAEMIVPYPPGIPILHQGEAICAGVAAYLERLADLGSRFHGHDVTAHRTLPVLSTGSTGPA</sequence>
<reference evidence="8 9" key="1">
    <citation type="submission" date="2019-07" db="EMBL/GenBank/DDBJ databases">
        <authorList>
            <person name="Kim J."/>
        </authorList>
    </citation>
    <scope>NUCLEOTIDE SEQUENCE [LARGE SCALE GENOMIC DNA]</scope>
    <source>
        <strain evidence="8 9">JC52</strain>
    </source>
</reference>
<dbReference type="InterPro" id="IPR015421">
    <property type="entry name" value="PyrdxlP-dep_Trfase_major"/>
</dbReference>
<protein>
    <submittedName>
        <fullName evidence="8">Aminotransferase class I/II-fold pyridoxal phosphate-dependent enzyme</fullName>
    </submittedName>
</protein>
<keyword evidence="3" id="KW-0210">Decarboxylase</keyword>
<dbReference type="Pfam" id="PF01276">
    <property type="entry name" value="OKR_DC_1"/>
    <property type="match status" value="1"/>
</dbReference>
<organism evidence="8 9">
    <name type="scientific">Paenibacillus cremeus</name>
    <dbReference type="NCBI Taxonomy" id="2163881"/>
    <lineage>
        <taxon>Bacteria</taxon>
        <taxon>Bacillati</taxon>
        <taxon>Bacillota</taxon>
        <taxon>Bacilli</taxon>
        <taxon>Bacillales</taxon>
        <taxon>Paenibacillaceae</taxon>
        <taxon>Paenibacillus</taxon>
    </lineage>
</organism>
<name>A0A559K3W1_9BACL</name>
<dbReference type="Gene3D" id="3.90.100.10">
    <property type="entry name" value="Orn/Lys/Arg decarboxylase, C-terminal domain"/>
    <property type="match status" value="1"/>
</dbReference>
<dbReference type="InterPro" id="IPR008286">
    <property type="entry name" value="Prn/Lys/Arg_de-COase_C"/>
</dbReference>
<dbReference type="InterPro" id="IPR015424">
    <property type="entry name" value="PyrdxlP-dep_Trfase"/>
</dbReference>
<keyword evidence="5" id="KW-0456">Lyase</keyword>
<evidence type="ECO:0000256" key="4">
    <source>
        <dbReference type="ARBA" id="ARBA00022898"/>
    </source>
</evidence>
<keyword evidence="8" id="KW-0808">Transferase</keyword>
<evidence type="ECO:0000256" key="3">
    <source>
        <dbReference type="ARBA" id="ARBA00022793"/>
    </source>
</evidence>
<dbReference type="GO" id="GO:0008483">
    <property type="term" value="F:transaminase activity"/>
    <property type="evidence" value="ECO:0007669"/>
    <property type="project" value="UniProtKB-KW"/>
</dbReference>
<feature type="domain" description="Orn/Lys/Arg decarboxylases family 1 pyridoxal-P attachment site" evidence="6">
    <location>
        <begin position="8"/>
        <end position="303"/>
    </location>
</feature>
<dbReference type="InterPro" id="IPR052357">
    <property type="entry name" value="Orn_Lys_Arg_decarboxylase-I"/>
</dbReference>
<dbReference type="EMBL" id="VNJI01000048">
    <property type="protein sequence ID" value="TVY06825.1"/>
    <property type="molecule type" value="Genomic_DNA"/>
</dbReference>
<dbReference type="InterPro" id="IPR036633">
    <property type="entry name" value="Prn/Lys/Arg_de-COase_C_sf"/>
</dbReference>
<dbReference type="SUPFAM" id="SSF53383">
    <property type="entry name" value="PLP-dependent transferases"/>
    <property type="match status" value="1"/>
</dbReference>
<evidence type="ECO:0000313" key="9">
    <source>
        <dbReference type="Proteomes" id="UP000317036"/>
    </source>
</evidence>
<dbReference type="Proteomes" id="UP000317036">
    <property type="component" value="Unassembled WGS sequence"/>
</dbReference>
<keyword evidence="4" id="KW-0663">Pyridoxal phosphate</keyword>
<evidence type="ECO:0000256" key="2">
    <source>
        <dbReference type="ARBA" id="ARBA00010671"/>
    </source>
</evidence>
<dbReference type="Gene3D" id="3.40.640.10">
    <property type="entry name" value="Type I PLP-dependent aspartate aminotransferase-like (Major domain)"/>
    <property type="match status" value="1"/>
</dbReference>
<feature type="domain" description="Orn/Lys/Arg decarboxylase C-terminal" evidence="7">
    <location>
        <begin position="418"/>
        <end position="480"/>
    </location>
</feature>
<proteinExistence type="inferred from homology"/>
<dbReference type="SUPFAM" id="SSF55904">
    <property type="entry name" value="Ornithine decarboxylase C-terminal domain"/>
    <property type="match status" value="1"/>
</dbReference>
<dbReference type="GO" id="GO:0016831">
    <property type="term" value="F:carboxy-lyase activity"/>
    <property type="evidence" value="ECO:0007669"/>
    <property type="project" value="UniProtKB-KW"/>
</dbReference>
<dbReference type="AlphaFoldDB" id="A0A559K3W1"/>
<keyword evidence="9" id="KW-1185">Reference proteome</keyword>
<dbReference type="PANTHER" id="PTHR43277:SF3">
    <property type="entry name" value="DECARBOXYLASE, PUTATIVE-RELATED"/>
    <property type="match status" value="1"/>
</dbReference>
<dbReference type="OrthoDB" id="9815233at2"/>
<evidence type="ECO:0000259" key="7">
    <source>
        <dbReference type="Pfam" id="PF03711"/>
    </source>
</evidence>
<accession>A0A559K3W1</accession>
<gene>
    <name evidence="8" type="ORF">FPZ49_27500</name>
</gene>
<comment type="cofactor">
    <cofactor evidence="1">
        <name>pyridoxal 5'-phosphate</name>
        <dbReference type="ChEBI" id="CHEBI:597326"/>
    </cofactor>
</comment>
<evidence type="ECO:0000313" key="8">
    <source>
        <dbReference type="EMBL" id="TVY06825.1"/>
    </source>
</evidence>
<evidence type="ECO:0000256" key="1">
    <source>
        <dbReference type="ARBA" id="ARBA00001933"/>
    </source>
</evidence>
<dbReference type="InterPro" id="IPR000310">
    <property type="entry name" value="Orn/Lys/Arg_deCO2ase_major_dom"/>
</dbReference>
<dbReference type="PANTHER" id="PTHR43277">
    <property type="entry name" value="ARGININE DECARBOXYLASE"/>
    <property type="match status" value="1"/>
</dbReference>
<comment type="similarity">
    <text evidence="2">Belongs to the Orn/Lys/Arg decarboxylase class-I family.</text>
</comment>